<organism evidence="8 9">
    <name type="scientific">Leuconostoc gasicomitatum</name>
    <dbReference type="NCBI Taxonomy" id="115778"/>
    <lineage>
        <taxon>Bacteria</taxon>
        <taxon>Bacillati</taxon>
        <taxon>Bacillota</taxon>
        <taxon>Bacilli</taxon>
        <taxon>Lactobacillales</taxon>
        <taxon>Lactobacillaceae</taxon>
        <taxon>Leuconostoc</taxon>
        <taxon>Leuconostoc gelidum group</taxon>
    </lineage>
</organism>
<protein>
    <submittedName>
        <fullName evidence="8">Aldo/keto reductase</fullName>
    </submittedName>
</protein>
<dbReference type="PANTHER" id="PTHR43827:SF3">
    <property type="entry name" value="NADP-DEPENDENT OXIDOREDUCTASE DOMAIN-CONTAINING PROTEIN"/>
    <property type="match status" value="1"/>
</dbReference>
<proteinExistence type="inferred from homology"/>
<reference evidence="8" key="1">
    <citation type="submission" date="2021-05" db="EMBL/GenBank/DDBJ databases">
        <title>Pangenome of Leuconostoc gelidum warrants species status for Leuconostoc gelidum subsp. gasicomitatum.</title>
        <authorList>
            <person name="Johansson P."/>
            <person name="Sade E."/>
            <person name="Hultman J."/>
            <person name="Auvinen P."/>
            <person name="Bjorkroth J."/>
        </authorList>
    </citation>
    <scope>NUCLEOTIDE SEQUENCE</scope>
    <source>
        <strain evidence="8">A.21.4</strain>
    </source>
</reference>
<evidence type="ECO:0000256" key="4">
    <source>
        <dbReference type="PIRSR" id="PIRSR000097-1"/>
    </source>
</evidence>
<evidence type="ECO:0000313" key="9">
    <source>
        <dbReference type="Proteomes" id="UP000752647"/>
    </source>
</evidence>
<evidence type="ECO:0000256" key="6">
    <source>
        <dbReference type="PIRSR" id="PIRSR000097-3"/>
    </source>
</evidence>
<sequence>MEYVTLNNDVKMPILGLGIMKMEDIEHGVISAIDHGYRLFDTAASYENEAALGRALKNSPVKREELFITSKVKIQKNGYQGTLDFFERTLDNLGLDYLDLYLIHHPLGDVFGEWRAMEELYKLKKVRAIGVANFEPFQLVNLMMYSDTIPAINQIEIHPRYQEETQQLFNEEHHIQTESWSPFLSGKEDIFTEPVIQKIAAKHRKSAAQIVLRWIIQRGIVVIPKANSVDHMIENADIFDFQLDDDDFKEFKNLDYGRPSFFNHLNAKDVESMINLVGK</sequence>
<dbReference type="Proteomes" id="UP000752647">
    <property type="component" value="Unassembled WGS sequence"/>
</dbReference>
<dbReference type="InterPro" id="IPR020471">
    <property type="entry name" value="AKR"/>
</dbReference>
<dbReference type="PRINTS" id="PR00069">
    <property type="entry name" value="ALDKETRDTASE"/>
</dbReference>
<evidence type="ECO:0000256" key="2">
    <source>
        <dbReference type="ARBA" id="ARBA00022857"/>
    </source>
</evidence>
<comment type="caution">
    <text evidence="8">The sequence shown here is derived from an EMBL/GenBank/DDBJ whole genome shotgun (WGS) entry which is preliminary data.</text>
</comment>
<feature type="active site" description="Proton donor" evidence="4">
    <location>
        <position position="46"/>
    </location>
</feature>
<dbReference type="PROSITE" id="PS00798">
    <property type="entry name" value="ALDOKETO_REDUCTASE_1"/>
    <property type="match status" value="1"/>
</dbReference>
<gene>
    <name evidence="8" type="ORF">KIJ12_07050</name>
</gene>
<accession>A0A9Q3SZ80</accession>
<evidence type="ECO:0000256" key="1">
    <source>
        <dbReference type="ARBA" id="ARBA00007905"/>
    </source>
</evidence>
<comment type="similarity">
    <text evidence="1">Belongs to the aldo/keto reductase family.</text>
</comment>
<dbReference type="GO" id="GO:0016616">
    <property type="term" value="F:oxidoreductase activity, acting on the CH-OH group of donors, NAD or NADP as acceptor"/>
    <property type="evidence" value="ECO:0007669"/>
    <property type="project" value="UniProtKB-ARBA"/>
</dbReference>
<dbReference type="FunFam" id="3.20.20.100:FF:000015">
    <property type="entry name" value="Oxidoreductase, aldo/keto reductase family"/>
    <property type="match status" value="1"/>
</dbReference>
<evidence type="ECO:0000256" key="3">
    <source>
        <dbReference type="ARBA" id="ARBA00023002"/>
    </source>
</evidence>
<dbReference type="AlphaFoldDB" id="A0A9Q3SZ80"/>
<dbReference type="Pfam" id="PF00248">
    <property type="entry name" value="Aldo_ket_red"/>
    <property type="match status" value="1"/>
</dbReference>
<feature type="site" description="Lowers pKa of active site Tyr" evidence="6">
    <location>
        <position position="71"/>
    </location>
</feature>
<feature type="binding site" evidence="5">
    <location>
        <position position="104"/>
    </location>
    <ligand>
        <name>substrate</name>
    </ligand>
</feature>
<dbReference type="PIRSF" id="PIRSF000097">
    <property type="entry name" value="AKR"/>
    <property type="match status" value="1"/>
</dbReference>
<keyword evidence="3" id="KW-0560">Oxidoreductase</keyword>
<dbReference type="PANTHER" id="PTHR43827">
    <property type="entry name" value="2,5-DIKETO-D-GLUCONIC ACID REDUCTASE"/>
    <property type="match status" value="1"/>
</dbReference>
<evidence type="ECO:0000313" key="8">
    <source>
        <dbReference type="EMBL" id="MBZ5962898.1"/>
    </source>
</evidence>
<dbReference type="SUPFAM" id="SSF51430">
    <property type="entry name" value="NAD(P)-linked oxidoreductase"/>
    <property type="match status" value="1"/>
</dbReference>
<dbReference type="EMBL" id="JAHBFI010000018">
    <property type="protein sequence ID" value="MBZ5962898.1"/>
    <property type="molecule type" value="Genomic_DNA"/>
</dbReference>
<name>A0A9Q3SZ80_9LACO</name>
<feature type="domain" description="NADP-dependent oxidoreductase" evidence="7">
    <location>
        <begin position="29"/>
        <end position="254"/>
    </location>
</feature>
<evidence type="ECO:0000256" key="5">
    <source>
        <dbReference type="PIRSR" id="PIRSR000097-2"/>
    </source>
</evidence>
<dbReference type="Gene3D" id="3.20.20.100">
    <property type="entry name" value="NADP-dependent oxidoreductase domain"/>
    <property type="match status" value="1"/>
</dbReference>
<dbReference type="InterPro" id="IPR023210">
    <property type="entry name" value="NADP_OxRdtase_dom"/>
</dbReference>
<dbReference type="InterPro" id="IPR036812">
    <property type="entry name" value="NAD(P)_OxRdtase_dom_sf"/>
</dbReference>
<dbReference type="RefSeq" id="WP_224144242.1">
    <property type="nucleotide sequence ID" value="NZ_CBCPIF010000001.1"/>
</dbReference>
<keyword evidence="2" id="KW-0521">NADP</keyword>
<dbReference type="InterPro" id="IPR018170">
    <property type="entry name" value="Aldo/ket_reductase_CS"/>
</dbReference>
<evidence type="ECO:0000259" key="7">
    <source>
        <dbReference type="Pfam" id="PF00248"/>
    </source>
</evidence>